<dbReference type="Gene3D" id="1.20.1220.12">
    <property type="entry name" value="Malate synthase, domain III"/>
    <property type="match status" value="1"/>
</dbReference>
<comment type="catalytic activity">
    <reaction evidence="6">
        <text>glyoxylate + acetyl-CoA + H2O = (S)-malate + CoA + H(+)</text>
        <dbReference type="Rhea" id="RHEA:18181"/>
        <dbReference type="ChEBI" id="CHEBI:15377"/>
        <dbReference type="ChEBI" id="CHEBI:15378"/>
        <dbReference type="ChEBI" id="CHEBI:15589"/>
        <dbReference type="ChEBI" id="CHEBI:36655"/>
        <dbReference type="ChEBI" id="CHEBI:57287"/>
        <dbReference type="ChEBI" id="CHEBI:57288"/>
        <dbReference type="EC" id="2.3.3.9"/>
    </reaction>
</comment>
<evidence type="ECO:0000259" key="9">
    <source>
        <dbReference type="Pfam" id="PF20656"/>
    </source>
</evidence>
<sequence>MATNIGGLEILGELTAEDREILTEKNAVFLAGLVDEFAGRRDDLLKARAEWQSKIDGGALPEFRADSKSVRDGNWRVGDLPQDLLDRRVEITGPVERKMIINALNADVKVFMADFEDALAPTWRNVIEGQINLRDAVNRTISFDDPKSGKSYRLNDDPATLIARVRGIHLDEKHVLRNGKPIPGCLMDFALYFLTNQERLRENNSGPYFYVPKLEHFEEARWWNEIFVRAQNHVGLPVGTIKATMLIETLPAVFEMDEILYELKDHAAALNCGRWDYIFSYIKTLKNHGDRMLPDRHAVGMDKPFLDAYSRLLIRTCHMRGALAMGGMSAFLPAKTPDEDAANKEKVRADKQREADNGHDGSWVAHPALAEVVNKVYSDAFEAGKTNQLDVSRDGDTDVTAENLVETPEGPFTEDGLRNNIRVAVQYIEAWLGGLGAVAIYGLMEDAATAEISRASIWQWIKNGAKLSNGETMTAEYFRKIMAEELEVVKSEVGDERWANGHFKEAIALLDSLCVSEKFDTFLTLGAYRAL</sequence>
<dbReference type="InterPro" id="IPR006252">
    <property type="entry name" value="Malate_synthA"/>
</dbReference>
<evidence type="ECO:0000313" key="12">
    <source>
        <dbReference type="Proteomes" id="UP001560685"/>
    </source>
</evidence>
<keyword evidence="3" id="KW-0329">Glyoxylate bypass</keyword>
<evidence type="ECO:0000256" key="1">
    <source>
        <dbReference type="ARBA" id="ARBA00006394"/>
    </source>
</evidence>
<evidence type="ECO:0000256" key="2">
    <source>
        <dbReference type="ARBA" id="ARBA00012636"/>
    </source>
</evidence>
<reference evidence="11 12" key="1">
    <citation type="submission" date="2024-05" db="EMBL/GenBank/DDBJ databases">
        <title>Three bacterial strains, DH-69, EH-24, and ECK-19 isolated from coastal sediments.</title>
        <authorList>
            <person name="Ye Y.-Q."/>
            <person name="Du Z.-J."/>
        </authorList>
    </citation>
    <scope>NUCLEOTIDE SEQUENCE [LARGE SCALE GENOMIC DNA]</scope>
    <source>
        <strain evidence="11 12">ECK-19</strain>
    </source>
</reference>
<dbReference type="GO" id="GO:0004474">
    <property type="term" value="F:malate synthase activity"/>
    <property type="evidence" value="ECO:0007669"/>
    <property type="project" value="UniProtKB-EC"/>
</dbReference>
<dbReference type="SUPFAM" id="SSF51645">
    <property type="entry name" value="Malate synthase G"/>
    <property type="match status" value="1"/>
</dbReference>
<dbReference type="Pfam" id="PF20656">
    <property type="entry name" value="MS_N"/>
    <property type="match status" value="1"/>
</dbReference>
<evidence type="ECO:0000256" key="6">
    <source>
        <dbReference type="ARBA" id="ARBA00047918"/>
    </source>
</evidence>
<gene>
    <name evidence="11" type="primary">aceB</name>
    <name evidence="11" type="ORF">ABFZ84_01825</name>
</gene>
<dbReference type="PANTHER" id="PTHR42902:SF1">
    <property type="entry name" value="MALATE SYNTHASE 1-RELATED"/>
    <property type="match status" value="1"/>
</dbReference>
<dbReference type="PIRSF" id="PIRSF001363">
    <property type="entry name" value="Malate_synth"/>
    <property type="match status" value="1"/>
</dbReference>
<dbReference type="InterPro" id="IPR046363">
    <property type="entry name" value="MS_N_TIM-barrel_dom"/>
</dbReference>
<feature type="compositionally biased region" description="Basic and acidic residues" evidence="7">
    <location>
        <begin position="336"/>
        <end position="359"/>
    </location>
</feature>
<feature type="domain" description="Malate synthase TIM barrel" evidence="8">
    <location>
        <begin position="160"/>
        <end position="406"/>
    </location>
</feature>
<evidence type="ECO:0000256" key="7">
    <source>
        <dbReference type="SAM" id="MobiDB-lite"/>
    </source>
</evidence>
<dbReference type="InterPro" id="IPR048355">
    <property type="entry name" value="MS_C"/>
</dbReference>
<accession>A0ABV3Z0G6</accession>
<evidence type="ECO:0000259" key="10">
    <source>
        <dbReference type="Pfam" id="PF20659"/>
    </source>
</evidence>
<keyword evidence="11" id="KW-0012">Acyltransferase</keyword>
<evidence type="ECO:0000259" key="8">
    <source>
        <dbReference type="Pfam" id="PF01274"/>
    </source>
</evidence>
<evidence type="ECO:0000313" key="11">
    <source>
        <dbReference type="EMBL" id="MEX6632276.1"/>
    </source>
</evidence>
<dbReference type="EC" id="2.3.3.9" evidence="2"/>
<proteinExistence type="inferred from homology"/>
<dbReference type="InterPro" id="IPR001465">
    <property type="entry name" value="Malate_synthase_TIM"/>
</dbReference>
<feature type="domain" description="Malate synthase C-terminal" evidence="10">
    <location>
        <begin position="413"/>
        <end position="531"/>
    </location>
</feature>
<dbReference type="PANTHER" id="PTHR42902">
    <property type="entry name" value="MALATE SYNTHASE"/>
    <property type="match status" value="1"/>
</dbReference>
<feature type="domain" description="Malate synthase N-terminal" evidence="9">
    <location>
        <begin position="8"/>
        <end position="63"/>
    </location>
</feature>
<dbReference type="Proteomes" id="UP001560685">
    <property type="component" value="Unassembled WGS sequence"/>
</dbReference>
<dbReference type="CDD" id="cd00727">
    <property type="entry name" value="malate_synt_A"/>
    <property type="match status" value="1"/>
</dbReference>
<dbReference type="EMBL" id="JBEHZE010000001">
    <property type="protein sequence ID" value="MEX6632276.1"/>
    <property type="molecule type" value="Genomic_DNA"/>
</dbReference>
<organism evidence="11 12">
    <name type="scientific">Hyphococcus lacteus</name>
    <dbReference type="NCBI Taxonomy" id="3143536"/>
    <lineage>
        <taxon>Bacteria</taxon>
        <taxon>Pseudomonadati</taxon>
        <taxon>Pseudomonadota</taxon>
        <taxon>Alphaproteobacteria</taxon>
        <taxon>Parvularculales</taxon>
        <taxon>Parvularculaceae</taxon>
        <taxon>Hyphococcus</taxon>
    </lineage>
</organism>
<keyword evidence="5 11" id="KW-0808">Transferase</keyword>
<dbReference type="InterPro" id="IPR011076">
    <property type="entry name" value="Malate_synth_sf"/>
</dbReference>
<comment type="caution">
    <text evidence="11">The sequence shown here is derived from an EMBL/GenBank/DDBJ whole genome shotgun (WGS) entry which is preliminary data.</text>
</comment>
<dbReference type="NCBIfam" id="TIGR01344">
    <property type="entry name" value="malate_syn_A"/>
    <property type="match status" value="1"/>
</dbReference>
<dbReference type="Gene3D" id="3.20.20.360">
    <property type="entry name" value="Malate synthase, domain 3"/>
    <property type="match status" value="1"/>
</dbReference>
<dbReference type="InterPro" id="IPR048356">
    <property type="entry name" value="MS_N"/>
</dbReference>
<dbReference type="Pfam" id="PF20659">
    <property type="entry name" value="MS_C"/>
    <property type="match status" value="1"/>
</dbReference>
<dbReference type="InterPro" id="IPR044856">
    <property type="entry name" value="Malate_synth_C_sf"/>
</dbReference>
<dbReference type="Pfam" id="PF01274">
    <property type="entry name" value="MS_TIM-barrel"/>
    <property type="match status" value="1"/>
</dbReference>
<dbReference type="RefSeq" id="WP_369312195.1">
    <property type="nucleotide sequence ID" value="NZ_JBEHZE010000001.1"/>
</dbReference>
<protein>
    <recommendedName>
        <fullName evidence="2">malate synthase</fullName>
        <ecNumber evidence="2">2.3.3.9</ecNumber>
    </recommendedName>
</protein>
<comment type="similarity">
    <text evidence="1">Belongs to the malate synthase family.</text>
</comment>
<keyword evidence="4" id="KW-0816">Tricarboxylic acid cycle</keyword>
<evidence type="ECO:0000256" key="5">
    <source>
        <dbReference type="ARBA" id="ARBA00022679"/>
    </source>
</evidence>
<evidence type="ECO:0000256" key="3">
    <source>
        <dbReference type="ARBA" id="ARBA00022435"/>
    </source>
</evidence>
<feature type="region of interest" description="Disordered" evidence="7">
    <location>
        <begin position="334"/>
        <end position="361"/>
    </location>
</feature>
<evidence type="ECO:0000256" key="4">
    <source>
        <dbReference type="ARBA" id="ARBA00022532"/>
    </source>
</evidence>
<keyword evidence="12" id="KW-1185">Reference proteome</keyword>
<name>A0ABV3Z0G6_9PROT</name>